<name>A0A5P2G1E5_9BACT</name>
<dbReference type="AlphaFoldDB" id="A0A5P2G1E5"/>
<proteinExistence type="predicted"/>
<dbReference type="InterPro" id="IPR036390">
    <property type="entry name" value="WH_DNA-bd_sf"/>
</dbReference>
<dbReference type="GO" id="GO:0006950">
    <property type="term" value="P:response to stress"/>
    <property type="evidence" value="ECO:0007669"/>
    <property type="project" value="TreeGrafter"/>
</dbReference>
<protein>
    <submittedName>
        <fullName evidence="2">MarR family transcriptional regulator</fullName>
    </submittedName>
</protein>
<dbReference type="GO" id="GO:0003700">
    <property type="term" value="F:DNA-binding transcription factor activity"/>
    <property type="evidence" value="ECO:0007669"/>
    <property type="project" value="InterPro"/>
</dbReference>
<dbReference type="KEGG" id="arac:E0W69_010130"/>
<dbReference type="InterPro" id="IPR039422">
    <property type="entry name" value="MarR/SlyA-like"/>
</dbReference>
<dbReference type="PROSITE" id="PS50995">
    <property type="entry name" value="HTH_MARR_2"/>
    <property type="match status" value="1"/>
</dbReference>
<dbReference type="Gene3D" id="1.10.10.10">
    <property type="entry name" value="Winged helix-like DNA-binding domain superfamily/Winged helix DNA-binding domain"/>
    <property type="match status" value="1"/>
</dbReference>
<dbReference type="OrthoDB" id="759747at2"/>
<evidence type="ECO:0000313" key="2">
    <source>
        <dbReference type="EMBL" id="QES88997.1"/>
    </source>
</evidence>
<dbReference type="SUPFAM" id="SSF46785">
    <property type="entry name" value="Winged helix' DNA-binding domain"/>
    <property type="match status" value="1"/>
</dbReference>
<organism evidence="2 3">
    <name type="scientific">Rhizosphaericola mali</name>
    <dbReference type="NCBI Taxonomy" id="2545455"/>
    <lineage>
        <taxon>Bacteria</taxon>
        <taxon>Pseudomonadati</taxon>
        <taxon>Bacteroidota</taxon>
        <taxon>Chitinophagia</taxon>
        <taxon>Chitinophagales</taxon>
        <taxon>Chitinophagaceae</taxon>
        <taxon>Rhizosphaericola</taxon>
    </lineage>
</organism>
<sequence>MLFQDNKINQVGALAISTRMQRLADTIRKDGELIYRLYGVDFQPKWFPVFITLKDAKSLTVTELADQIGYAHPSTISLLKELEKNKLIVSKKDKTDERKRVISLSKSGLELLSQIEPVWDTMQKSIDDLINNQNNLLLAIEEMEERLLQQSFFQKAMELKNQQSNNQK</sequence>
<dbReference type="PANTHER" id="PTHR33164:SF89">
    <property type="entry name" value="MARR FAMILY REGULATORY PROTEIN"/>
    <property type="match status" value="1"/>
</dbReference>
<gene>
    <name evidence="2" type="ORF">E0W69_010130</name>
</gene>
<reference evidence="2 3" key="1">
    <citation type="submission" date="2019-09" db="EMBL/GenBank/DDBJ databases">
        <title>Complete genome sequence of Arachidicoccus sp. B3-10 isolated from apple orchard soil.</title>
        <authorList>
            <person name="Kim H.S."/>
            <person name="Han K.-I."/>
            <person name="Suh M.K."/>
            <person name="Lee K.C."/>
            <person name="Eom M.K."/>
            <person name="Kim J.-S."/>
            <person name="Kang S.W."/>
            <person name="Sin Y."/>
            <person name="Lee J.-S."/>
        </authorList>
    </citation>
    <scope>NUCLEOTIDE SEQUENCE [LARGE SCALE GENOMIC DNA]</scope>
    <source>
        <strain evidence="2 3">B3-10</strain>
    </source>
</reference>
<dbReference type="EMBL" id="CP044016">
    <property type="protein sequence ID" value="QES88997.1"/>
    <property type="molecule type" value="Genomic_DNA"/>
</dbReference>
<dbReference type="InterPro" id="IPR000835">
    <property type="entry name" value="HTH_MarR-typ"/>
</dbReference>
<dbReference type="Proteomes" id="UP000292424">
    <property type="component" value="Chromosome"/>
</dbReference>
<evidence type="ECO:0000313" key="3">
    <source>
        <dbReference type="Proteomes" id="UP000292424"/>
    </source>
</evidence>
<feature type="domain" description="HTH marR-type" evidence="1">
    <location>
        <begin position="13"/>
        <end position="149"/>
    </location>
</feature>
<dbReference type="PANTHER" id="PTHR33164">
    <property type="entry name" value="TRANSCRIPTIONAL REGULATOR, MARR FAMILY"/>
    <property type="match status" value="1"/>
</dbReference>
<dbReference type="RefSeq" id="WP_131329943.1">
    <property type="nucleotide sequence ID" value="NZ_CP044016.1"/>
</dbReference>
<dbReference type="InterPro" id="IPR036388">
    <property type="entry name" value="WH-like_DNA-bd_sf"/>
</dbReference>
<accession>A0A5P2G1E5</accession>
<dbReference type="Pfam" id="PF12802">
    <property type="entry name" value="MarR_2"/>
    <property type="match status" value="1"/>
</dbReference>
<evidence type="ECO:0000259" key="1">
    <source>
        <dbReference type="PROSITE" id="PS50995"/>
    </source>
</evidence>
<keyword evidence="3" id="KW-1185">Reference proteome</keyword>
<dbReference type="SMART" id="SM00347">
    <property type="entry name" value="HTH_MARR"/>
    <property type="match status" value="1"/>
</dbReference>